<sequence>MAISLESPKFYAIEVTPAVHHTMGGVKINTDGEVVGKDEQVIPGFYAAGEVTGGVHGGIDLVEMH</sequence>
<keyword evidence="3" id="KW-0274">FAD</keyword>
<evidence type="ECO:0000256" key="4">
    <source>
        <dbReference type="ARBA" id="ARBA00023002"/>
    </source>
</evidence>
<dbReference type="InterPro" id="IPR036188">
    <property type="entry name" value="FAD/NAD-bd_sf"/>
</dbReference>
<evidence type="ECO:0000313" key="7">
    <source>
        <dbReference type="Proteomes" id="UP000031366"/>
    </source>
</evidence>
<protein>
    <submittedName>
        <fullName evidence="6">FAD binding domain protein</fullName>
    </submittedName>
</protein>
<evidence type="ECO:0000256" key="2">
    <source>
        <dbReference type="ARBA" id="ARBA00022630"/>
    </source>
</evidence>
<comment type="caution">
    <text evidence="6">The sequence shown here is derived from an EMBL/GenBank/DDBJ whole genome shotgun (WGS) entry which is preliminary data.</text>
</comment>
<dbReference type="Proteomes" id="UP000031366">
    <property type="component" value="Unassembled WGS sequence"/>
</dbReference>
<name>A0A0C1U0A6_9CLOT</name>
<dbReference type="Pfam" id="PF00890">
    <property type="entry name" value="FAD_binding_2"/>
    <property type="match status" value="1"/>
</dbReference>
<accession>A0A0C1U0A6</accession>
<dbReference type="InterPro" id="IPR050315">
    <property type="entry name" value="FAD-oxidoreductase_2"/>
</dbReference>
<proteinExistence type="predicted"/>
<evidence type="ECO:0000256" key="3">
    <source>
        <dbReference type="ARBA" id="ARBA00022827"/>
    </source>
</evidence>
<dbReference type="GO" id="GO:0033765">
    <property type="term" value="F:steroid dehydrogenase activity, acting on the CH-CH group of donors"/>
    <property type="evidence" value="ECO:0007669"/>
    <property type="project" value="UniProtKB-ARBA"/>
</dbReference>
<dbReference type="InterPro" id="IPR003953">
    <property type="entry name" value="FAD-dep_OxRdtase_2_FAD-bd"/>
</dbReference>
<feature type="domain" description="FAD-dependent oxidoreductase 2 FAD-binding" evidence="5">
    <location>
        <begin position="8"/>
        <end position="57"/>
    </location>
</feature>
<gene>
    <name evidence="6" type="ORF">U732_1984</name>
</gene>
<dbReference type="RefSeq" id="WP_039633941.1">
    <property type="nucleotide sequence ID" value="NZ_AYSO01000017.1"/>
</dbReference>
<dbReference type="STRING" id="29341.RSJ17_15600"/>
<organism evidence="6 7">
    <name type="scientific">Clostridium argentinense CDC 2741</name>
    <dbReference type="NCBI Taxonomy" id="1418104"/>
    <lineage>
        <taxon>Bacteria</taxon>
        <taxon>Bacillati</taxon>
        <taxon>Bacillota</taxon>
        <taxon>Clostridia</taxon>
        <taxon>Eubacteriales</taxon>
        <taxon>Clostridiaceae</taxon>
        <taxon>Clostridium</taxon>
    </lineage>
</organism>
<evidence type="ECO:0000313" key="6">
    <source>
        <dbReference type="EMBL" id="KIE46259.1"/>
    </source>
</evidence>
<dbReference type="EMBL" id="AYSO01000017">
    <property type="protein sequence ID" value="KIE46259.1"/>
    <property type="molecule type" value="Genomic_DNA"/>
</dbReference>
<dbReference type="SUPFAM" id="SSF51905">
    <property type="entry name" value="FAD/NAD(P)-binding domain"/>
    <property type="match status" value="1"/>
</dbReference>
<evidence type="ECO:0000259" key="5">
    <source>
        <dbReference type="Pfam" id="PF00890"/>
    </source>
</evidence>
<comment type="cofactor">
    <cofactor evidence="1">
        <name>FAD</name>
        <dbReference type="ChEBI" id="CHEBI:57692"/>
    </cofactor>
</comment>
<keyword evidence="2" id="KW-0285">Flavoprotein</keyword>
<keyword evidence="7" id="KW-1185">Reference proteome</keyword>
<dbReference type="Gene3D" id="3.50.50.60">
    <property type="entry name" value="FAD/NAD(P)-binding domain"/>
    <property type="match status" value="1"/>
</dbReference>
<dbReference type="InterPro" id="IPR027477">
    <property type="entry name" value="Succ_DH/fumarate_Rdtase_cat_sf"/>
</dbReference>
<evidence type="ECO:0000256" key="1">
    <source>
        <dbReference type="ARBA" id="ARBA00001974"/>
    </source>
</evidence>
<keyword evidence="4" id="KW-0560">Oxidoreductase</keyword>
<dbReference type="Gene3D" id="3.90.700.10">
    <property type="entry name" value="Succinate dehydrogenase/fumarate reductase flavoprotein, catalytic domain"/>
    <property type="match status" value="1"/>
</dbReference>
<dbReference type="AlphaFoldDB" id="A0A0C1U0A6"/>
<reference evidence="6 7" key="1">
    <citation type="journal article" date="2015" name="Infect. Genet. Evol.">
        <title>Genomic sequences of six botulinum neurotoxin-producing strains representing three clostridial species illustrate the mobility and diversity of botulinum neurotoxin genes.</title>
        <authorList>
            <person name="Smith T.J."/>
            <person name="Hill K.K."/>
            <person name="Xie G."/>
            <person name="Foley B.T."/>
            <person name="Williamson C.H."/>
            <person name="Foster J.T."/>
            <person name="Johnson S.L."/>
            <person name="Chertkov O."/>
            <person name="Teshima H."/>
            <person name="Gibbons H.S."/>
            <person name="Johnsky L.A."/>
            <person name="Karavis M.A."/>
            <person name="Smith L.A."/>
        </authorList>
    </citation>
    <scope>NUCLEOTIDE SEQUENCE [LARGE SCALE GENOMIC DNA]</scope>
    <source>
        <strain evidence="6 7">CDC 2741</strain>
    </source>
</reference>
<dbReference type="PANTHER" id="PTHR43400">
    <property type="entry name" value="FUMARATE REDUCTASE"/>
    <property type="match status" value="1"/>
</dbReference>
<dbReference type="PANTHER" id="PTHR43400:SF7">
    <property type="entry name" value="FAD-DEPENDENT OXIDOREDUCTASE 2 FAD BINDING DOMAIN-CONTAINING PROTEIN"/>
    <property type="match status" value="1"/>
</dbReference>